<keyword evidence="8" id="KW-1185">Reference proteome</keyword>
<name>A0A0V8QGB4_9FIRM</name>
<keyword evidence="3" id="KW-0949">S-adenosyl-L-methionine</keyword>
<keyword evidence="6" id="KW-0411">Iron-sulfur</keyword>
<dbReference type="Proteomes" id="UP000054874">
    <property type="component" value="Unassembled WGS sequence"/>
</dbReference>
<organism evidence="7 8">
    <name type="scientific">Acetivibrio ethanolgignens</name>
    <dbReference type="NCBI Taxonomy" id="290052"/>
    <lineage>
        <taxon>Bacteria</taxon>
        <taxon>Bacillati</taxon>
        <taxon>Bacillota</taxon>
        <taxon>Clostridia</taxon>
        <taxon>Eubacteriales</taxon>
        <taxon>Oscillospiraceae</taxon>
        <taxon>Acetivibrio</taxon>
    </lineage>
</organism>
<keyword evidence="2" id="KW-0004">4Fe-4S</keyword>
<evidence type="ECO:0000256" key="4">
    <source>
        <dbReference type="ARBA" id="ARBA00022723"/>
    </source>
</evidence>
<evidence type="ECO:0000313" key="7">
    <source>
        <dbReference type="EMBL" id="KSV59129.1"/>
    </source>
</evidence>
<dbReference type="EMBL" id="LNAM01000152">
    <property type="protein sequence ID" value="KSV59129.1"/>
    <property type="molecule type" value="Genomic_DNA"/>
</dbReference>
<dbReference type="GO" id="GO:0051539">
    <property type="term" value="F:4 iron, 4 sulfur cluster binding"/>
    <property type="evidence" value="ECO:0007669"/>
    <property type="project" value="UniProtKB-KW"/>
</dbReference>
<reference evidence="7 8" key="1">
    <citation type="submission" date="2015-11" db="EMBL/GenBank/DDBJ databases">
        <title>Butyribacter intestini gen. nov., sp. nov., a butyric acid-producing bacterium of the family Lachnospiraceae isolated from the human faeces.</title>
        <authorList>
            <person name="Zou Y."/>
            <person name="Xue W."/>
            <person name="Luo G."/>
            <person name="Lv M."/>
        </authorList>
    </citation>
    <scope>NUCLEOTIDE SEQUENCE [LARGE SCALE GENOMIC DNA]</scope>
    <source>
        <strain evidence="7 8">ACET-33324</strain>
    </source>
</reference>
<dbReference type="OrthoDB" id="36821at2"/>
<proteinExistence type="predicted"/>
<dbReference type="InterPro" id="IPR040072">
    <property type="entry name" value="Methyltransferase_A"/>
</dbReference>
<evidence type="ECO:0000313" key="8">
    <source>
        <dbReference type="Proteomes" id="UP000054874"/>
    </source>
</evidence>
<dbReference type="GO" id="GO:0046872">
    <property type="term" value="F:metal ion binding"/>
    <property type="evidence" value="ECO:0007669"/>
    <property type="project" value="UniProtKB-KW"/>
</dbReference>
<accession>A0A0V8QGB4</accession>
<dbReference type="GO" id="GO:0030488">
    <property type="term" value="P:tRNA methylation"/>
    <property type="evidence" value="ECO:0007669"/>
    <property type="project" value="TreeGrafter"/>
</dbReference>
<evidence type="ECO:0000256" key="1">
    <source>
        <dbReference type="ARBA" id="ARBA00001966"/>
    </source>
</evidence>
<evidence type="ECO:0000256" key="5">
    <source>
        <dbReference type="ARBA" id="ARBA00023004"/>
    </source>
</evidence>
<evidence type="ECO:0000256" key="6">
    <source>
        <dbReference type="ARBA" id="ARBA00023014"/>
    </source>
</evidence>
<dbReference type="STRING" id="290052.ASU35_10235"/>
<dbReference type="GO" id="GO:0003824">
    <property type="term" value="F:catalytic activity"/>
    <property type="evidence" value="ECO:0007669"/>
    <property type="project" value="InterPro"/>
</dbReference>
<protein>
    <submittedName>
        <fullName evidence="7">Fe-S-oxidoreductase</fullName>
    </submittedName>
</protein>
<dbReference type="SFLD" id="SFLDS00029">
    <property type="entry name" value="Radical_SAM"/>
    <property type="match status" value="1"/>
</dbReference>
<dbReference type="GO" id="GO:0070475">
    <property type="term" value="P:rRNA base methylation"/>
    <property type="evidence" value="ECO:0007669"/>
    <property type="project" value="TreeGrafter"/>
</dbReference>
<dbReference type="SUPFAM" id="SSF102114">
    <property type="entry name" value="Radical SAM enzymes"/>
    <property type="match status" value="1"/>
</dbReference>
<keyword evidence="5" id="KW-0408">Iron</keyword>
<dbReference type="InterPro" id="IPR007197">
    <property type="entry name" value="rSAM"/>
</dbReference>
<dbReference type="PANTHER" id="PTHR30544">
    <property type="entry name" value="23S RRNA METHYLTRANSFERASE"/>
    <property type="match status" value="1"/>
</dbReference>
<dbReference type="AlphaFoldDB" id="A0A0V8QGB4"/>
<comment type="cofactor">
    <cofactor evidence="1">
        <name>[4Fe-4S] cluster</name>
        <dbReference type="ChEBI" id="CHEBI:49883"/>
    </cofactor>
</comment>
<dbReference type="PANTHER" id="PTHR30544:SF5">
    <property type="entry name" value="RADICAL SAM CORE DOMAIN-CONTAINING PROTEIN"/>
    <property type="match status" value="1"/>
</dbReference>
<keyword evidence="4" id="KW-0479">Metal-binding</keyword>
<evidence type="ECO:0000256" key="3">
    <source>
        <dbReference type="ARBA" id="ARBA00022691"/>
    </source>
</evidence>
<gene>
    <name evidence="7" type="ORF">ASU35_10235</name>
</gene>
<dbReference type="Gene3D" id="3.20.20.70">
    <property type="entry name" value="Aldolase class I"/>
    <property type="match status" value="1"/>
</dbReference>
<dbReference type="InterPro" id="IPR013785">
    <property type="entry name" value="Aldolase_TIM"/>
</dbReference>
<dbReference type="InterPro" id="IPR058240">
    <property type="entry name" value="rSAM_sf"/>
</dbReference>
<evidence type="ECO:0000256" key="2">
    <source>
        <dbReference type="ARBA" id="ARBA00022485"/>
    </source>
</evidence>
<sequence length="324" mass="36940">MSRIITKTRTGNIISDEELGLEYLFVGDYGKENNIKASFLGYDKRIDKVEHKDVVLEDKLVVTVSSQKGCPMKCNFCDCPKLGFHGNVSKAELISEITTGVALSRLKHGKRLNVHFARMGEPTFNWNVIWAARDIANIFRVDGCSDVTFEEYHPVVSTMMPKGNKELESFLQTWVKIGYTYGGEDGFGLQFSINTLDEDERNKMFRGMSSSLEDIGHIIDRLPMPKKRKYTLNFAVTSKNNLNPDLMEKYFDKEKCIVKITPIHETVEAIDEGYEIVTDFDVYEKFEQPLVDRGWDVIVFIPSKEEDEDRITCGNSLIALANTK</sequence>
<comment type="caution">
    <text evidence="7">The sequence shown here is derived from an EMBL/GenBank/DDBJ whole genome shotgun (WGS) entry which is preliminary data.</text>
</comment>